<evidence type="ECO:0000313" key="2">
    <source>
        <dbReference type="Proteomes" id="UP001303222"/>
    </source>
</evidence>
<gene>
    <name evidence="1" type="ORF">QBC32DRAFT_356953</name>
</gene>
<dbReference type="Proteomes" id="UP001303222">
    <property type="component" value="Unassembled WGS sequence"/>
</dbReference>
<evidence type="ECO:0000313" key="1">
    <source>
        <dbReference type="EMBL" id="KAK3946680.1"/>
    </source>
</evidence>
<sequence length="124" mass="13014">MRYWNESLVGMAQCCSPNEVHVGGETVDEGCVLWCVVPDSYLLQGLKQDVDGMTTVDMAAVGGMMSSCASEKGGFKGQGYSSKSGFQGAHLKDEASASSRIPPVGRTRLLGVGVWALLAIGLLV</sequence>
<proteinExistence type="predicted"/>
<dbReference type="EMBL" id="MU859581">
    <property type="protein sequence ID" value="KAK3946680.1"/>
    <property type="molecule type" value="Genomic_DNA"/>
</dbReference>
<comment type="caution">
    <text evidence="1">The sequence shown here is derived from an EMBL/GenBank/DDBJ whole genome shotgun (WGS) entry which is preliminary data.</text>
</comment>
<protein>
    <submittedName>
        <fullName evidence="1">Uncharacterized protein</fullName>
    </submittedName>
</protein>
<reference evidence="1" key="1">
    <citation type="journal article" date="2023" name="Mol. Phylogenet. Evol.">
        <title>Genome-scale phylogeny and comparative genomics of the fungal order Sordariales.</title>
        <authorList>
            <person name="Hensen N."/>
            <person name="Bonometti L."/>
            <person name="Westerberg I."/>
            <person name="Brannstrom I.O."/>
            <person name="Guillou S."/>
            <person name="Cros-Aarteil S."/>
            <person name="Calhoun S."/>
            <person name="Haridas S."/>
            <person name="Kuo A."/>
            <person name="Mondo S."/>
            <person name="Pangilinan J."/>
            <person name="Riley R."/>
            <person name="LaButti K."/>
            <person name="Andreopoulos B."/>
            <person name="Lipzen A."/>
            <person name="Chen C."/>
            <person name="Yan M."/>
            <person name="Daum C."/>
            <person name="Ng V."/>
            <person name="Clum A."/>
            <person name="Steindorff A."/>
            <person name="Ohm R.A."/>
            <person name="Martin F."/>
            <person name="Silar P."/>
            <person name="Natvig D.O."/>
            <person name="Lalanne C."/>
            <person name="Gautier V."/>
            <person name="Ament-Velasquez S.L."/>
            <person name="Kruys A."/>
            <person name="Hutchinson M.I."/>
            <person name="Powell A.J."/>
            <person name="Barry K."/>
            <person name="Miller A.N."/>
            <person name="Grigoriev I.V."/>
            <person name="Debuchy R."/>
            <person name="Gladieux P."/>
            <person name="Hiltunen Thoren M."/>
            <person name="Johannesson H."/>
        </authorList>
    </citation>
    <scope>NUCLEOTIDE SEQUENCE</scope>
    <source>
        <strain evidence="1">CBS 626.80</strain>
    </source>
</reference>
<keyword evidence="2" id="KW-1185">Reference proteome</keyword>
<accession>A0AAN6NJG7</accession>
<name>A0AAN6NJG7_9PEZI</name>
<dbReference type="AlphaFoldDB" id="A0AAN6NJG7"/>
<reference evidence="1" key="2">
    <citation type="submission" date="2023-06" db="EMBL/GenBank/DDBJ databases">
        <authorList>
            <consortium name="Lawrence Berkeley National Laboratory"/>
            <person name="Mondo S.J."/>
            <person name="Hensen N."/>
            <person name="Bonometti L."/>
            <person name="Westerberg I."/>
            <person name="Brannstrom I.O."/>
            <person name="Guillou S."/>
            <person name="Cros-Aarteil S."/>
            <person name="Calhoun S."/>
            <person name="Haridas S."/>
            <person name="Kuo A."/>
            <person name="Pangilinan J."/>
            <person name="Riley R."/>
            <person name="Labutti K."/>
            <person name="Andreopoulos B."/>
            <person name="Lipzen A."/>
            <person name="Chen C."/>
            <person name="Yanf M."/>
            <person name="Daum C."/>
            <person name="Ng V."/>
            <person name="Clum A."/>
            <person name="Steindorff A."/>
            <person name="Ohm R."/>
            <person name="Martin F."/>
            <person name="Silar P."/>
            <person name="Natvig D."/>
            <person name="Lalanne C."/>
            <person name="Gautier V."/>
            <person name="Ament-Velasquez S.L."/>
            <person name="Kruys A."/>
            <person name="Hutchinson M.I."/>
            <person name="Powell A.J."/>
            <person name="Barry K."/>
            <person name="Miller A.N."/>
            <person name="Grigoriev I.V."/>
            <person name="Debuchy R."/>
            <person name="Gladieux P."/>
            <person name="Thoren M.H."/>
            <person name="Johannesson H."/>
        </authorList>
    </citation>
    <scope>NUCLEOTIDE SEQUENCE</scope>
    <source>
        <strain evidence="1">CBS 626.80</strain>
    </source>
</reference>
<organism evidence="1 2">
    <name type="scientific">Pseudoneurospora amorphoporcata</name>
    <dbReference type="NCBI Taxonomy" id="241081"/>
    <lineage>
        <taxon>Eukaryota</taxon>
        <taxon>Fungi</taxon>
        <taxon>Dikarya</taxon>
        <taxon>Ascomycota</taxon>
        <taxon>Pezizomycotina</taxon>
        <taxon>Sordariomycetes</taxon>
        <taxon>Sordariomycetidae</taxon>
        <taxon>Sordariales</taxon>
        <taxon>Sordariaceae</taxon>
        <taxon>Pseudoneurospora</taxon>
    </lineage>
</organism>